<comment type="caution">
    <text evidence="2">The sequence shown here is derived from an EMBL/GenBank/DDBJ whole genome shotgun (WGS) entry which is preliminary data.</text>
</comment>
<evidence type="ECO:0000256" key="1">
    <source>
        <dbReference type="HAMAP-Rule" id="MF_01481"/>
    </source>
</evidence>
<comment type="subunit">
    <text evidence="1">Monomer. Forms a complex with a monomeric, partially assembled PSII. This is probably the complex in which D1 is assembled and/or replaced.</text>
</comment>
<dbReference type="Pfam" id="PF13326">
    <property type="entry name" value="PSII_Pbs27"/>
    <property type="match status" value="1"/>
</dbReference>
<dbReference type="GO" id="GO:0031977">
    <property type="term" value="C:thylakoid lumen"/>
    <property type="evidence" value="ECO:0007669"/>
    <property type="project" value="UniProtKB-UniRule"/>
</dbReference>
<keyword evidence="1" id="KW-0732">Signal</keyword>
<dbReference type="HAMAP" id="MF_01481">
    <property type="entry name" value="PSII_Psb27"/>
    <property type="match status" value="1"/>
</dbReference>
<dbReference type="GO" id="GO:0031676">
    <property type="term" value="C:plasma membrane-derived thylakoid membrane"/>
    <property type="evidence" value="ECO:0007669"/>
    <property type="project" value="UniProtKB-SubCell"/>
</dbReference>
<name>A0A0A1VTK8_MICAE</name>
<reference evidence="3" key="1">
    <citation type="journal article" date="2015" name="Genome">
        <title>Whole Genome Sequence of the Non-Microcystin-Producing Microcystis aeruginosa Strain NIES-44.</title>
        <authorList>
            <person name="Okano K."/>
            <person name="Miyata N."/>
            <person name="Ozaki Y."/>
        </authorList>
    </citation>
    <scope>NUCLEOTIDE SEQUENCE [LARGE SCALE GENOMIC DNA]</scope>
    <source>
        <strain evidence="3">NIES-44</strain>
    </source>
</reference>
<dbReference type="PANTHER" id="PTHR34041">
    <property type="entry name" value="PHOTOSYSTEM II REPAIR PROTEIN PSB27-H1, CHLOROPLASTIC"/>
    <property type="match status" value="1"/>
</dbReference>
<sequence>MGLTYGVENMSLKPYISRLLALVLVLVIGLMGCSSSSGLTGNYGKDTLTVIETLTTALDLVKDDPNKAAVESQAKEQINDYISLYRKDKKSGGLRSFTTMQTALNSVAGYYTAYGSRPIPDKLKQRLKQEFKQVQFSLQKGI</sequence>
<dbReference type="EMBL" id="BBPA01000033">
    <property type="protein sequence ID" value="GAL93045.1"/>
    <property type="molecule type" value="Genomic_DNA"/>
</dbReference>
<keyword evidence="1" id="KW-0449">Lipoprotein</keyword>
<evidence type="ECO:0000313" key="2">
    <source>
        <dbReference type="EMBL" id="GAL93045.1"/>
    </source>
</evidence>
<dbReference type="InterPro" id="IPR017488">
    <property type="entry name" value="PSII_Psb27_cyano_bac"/>
</dbReference>
<dbReference type="GO" id="GO:0009523">
    <property type="term" value="C:photosystem II"/>
    <property type="evidence" value="ECO:0007669"/>
    <property type="project" value="InterPro"/>
</dbReference>
<gene>
    <name evidence="1" type="primary">psb27</name>
    <name evidence="2" type="ORF">N44_01732</name>
</gene>
<dbReference type="NCBIfam" id="TIGR03044">
    <property type="entry name" value="PS_II_psb27"/>
    <property type="match status" value="1"/>
</dbReference>
<keyword evidence="1" id="KW-0472">Membrane</keyword>
<dbReference type="InterPro" id="IPR038450">
    <property type="entry name" value="PSII_Psb27_sf"/>
</dbReference>
<dbReference type="GO" id="GO:0010207">
    <property type="term" value="P:photosystem II assembly"/>
    <property type="evidence" value="ECO:0007669"/>
    <property type="project" value="UniProtKB-UniRule"/>
</dbReference>
<dbReference type="InterPro" id="IPR025585">
    <property type="entry name" value="PSII_Psb27"/>
</dbReference>
<comment type="similarity">
    <text evidence="1">Belongs to the Psb27 family.</text>
</comment>
<protein>
    <recommendedName>
        <fullName evidence="1">Photosystem II lipoprotein Psb27</fullName>
    </recommendedName>
    <alternativeName>
        <fullName evidence="1">Photosystem II 11 kDa protein</fullName>
    </alternativeName>
</protein>
<accession>A0A0A1VTK8</accession>
<organism evidence="2 3">
    <name type="scientific">Microcystis aeruginosa NIES-44</name>
    <dbReference type="NCBI Taxonomy" id="449439"/>
    <lineage>
        <taxon>Bacteria</taxon>
        <taxon>Bacillati</taxon>
        <taxon>Cyanobacteriota</taxon>
        <taxon>Cyanophyceae</taxon>
        <taxon>Oscillatoriophycideae</taxon>
        <taxon>Chroococcales</taxon>
        <taxon>Microcystaceae</taxon>
        <taxon>Microcystis</taxon>
    </lineage>
</organism>
<comment type="function">
    <text evidence="1">Plays a role in the repair and/or biogenesis of the calcium-manganese-oxide cluster on the lumenal face of the thylakoid membrane. Its presence in a photosystem II (PSII) preparation prevents binding of some small extrinsic subunits and thus assembly of calcium-manganese-oxide cluster.</text>
</comment>
<dbReference type="Gene3D" id="1.20.58.810">
    <property type="entry name" value="Photosystem II Pbs27"/>
    <property type="match status" value="1"/>
</dbReference>
<dbReference type="GO" id="GO:0010206">
    <property type="term" value="P:photosystem II repair"/>
    <property type="evidence" value="ECO:0007669"/>
    <property type="project" value="UniProtKB-UniRule"/>
</dbReference>
<proteinExistence type="inferred from homology"/>
<dbReference type="Proteomes" id="UP000030321">
    <property type="component" value="Unassembled WGS sequence"/>
</dbReference>
<comment type="subcellular location">
    <subcellularLocation>
        <location evidence="1">Cellular thylakoid membrane</location>
        <topology evidence="1">Lipid-anchor</topology>
        <orientation evidence="1">Lumenal side</orientation>
    </subcellularLocation>
    <text evidence="1">Associated with PSII on the lumenal side of the thylakoid membrane.</text>
</comment>
<dbReference type="PANTHER" id="PTHR34041:SF1">
    <property type="entry name" value="PHOTOSYSTEM II REPAIR PROTEIN PSB27-H1, CHLOROPLASTIC"/>
    <property type="match status" value="1"/>
</dbReference>
<evidence type="ECO:0000313" key="3">
    <source>
        <dbReference type="Proteomes" id="UP000030321"/>
    </source>
</evidence>
<keyword evidence="1" id="KW-0793">Thylakoid</keyword>
<keyword evidence="1" id="KW-0564">Palmitate</keyword>
<dbReference type="AlphaFoldDB" id="A0A0A1VTK8"/>